<name>A0A6J5L571_9CAUD</name>
<dbReference type="SUPFAM" id="SSF56801">
    <property type="entry name" value="Acetyl-CoA synthetase-like"/>
    <property type="match status" value="1"/>
</dbReference>
<dbReference type="InterPro" id="IPR042099">
    <property type="entry name" value="ANL_N_sf"/>
</dbReference>
<sequence length="442" mass="50763">MFFVEEYNAKPGQQAFIVGSPGYHYYGAIYAAMELGIVLILDWPHCYSDEDIESHKVKLFGTIDYMICTDYGYKSPESQQQYPHDTKRNEKYCANVICIEDFLQYTIKDDSIYQDVATTFNCRPDSVVVAYPSSGTTGDAKLVTNTHSKIYTMAQRIGRMFGFTANEKVLHLANLNHGHGLCLHFLPGFMIADEQYSEDVNNKRLVEFINTYKINRLLLYTEKLLREFLTFTPKLSHPVNILTLYQITPAIVKLVKQKNITSINSTFGDTNIGAGFLLKTVTPDTNLDTYSVANYGPKVDDFWEFDIRDGVLWVKSDVLGQAWATSNDQFEIVNNEYYFKGRADRYKINNEWVELADIEQVVRTAFGTDANIVVDIDMQRIYLAVWQANPVAETEVKRYFADKFEGVQISYTMHGLDPEQFFNGRKIDNSQIRTYCRTRLGL</sequence>
<gene>
    <name evidence="2" type="ORF">UFOVP112_130</name>
</gene>
<dbReference type="EMBL" id="LR796233">
    <property type="protein sequence ID" value="CAB4129025.1"/>
    <property type="molecule type" value="Genomic_DNA"/>
</dbReference>
<dbReference type="Pfam" id="PF00501">
    <property type="entry name" value="AMP-binding"/>
    <property type="match status" value="1"/>
</dbReference>
<dbReference type="Gene3D" id="3.40.50.12780">
    <property type="entry name" value="N-terminal domain of ligase-like"/>
    <property type="match status" value="1"/>
</dbReference>
<organism evidence="2">
    <name type="scientific">uncultured Caudovirales phage</name>
    <dbReference type="NCBI Taxonomy" id="2100421"/>
    <lineage>
        <taxon>Viruses</taxon>
        <taxon>Duplodnaviria</taxon>
        <taxon>Heunggongvirae</taxon>
        <taxon>Uroviricota</taxon>
        <taxon>Caudoviricetes</taxon>
        <taxon>Peduoviridae</taxon>
        <taxon>Maltschvirus</taxon>
        <taxon>Maltschvirus maltsch</taxon>
    </lineage>
</organism>
<keyword evidence="2" id="KW-0436">Ligase</keyword>
<evidence type="ECO:0000313" key="2">
    <source>
        <dbReference type="EMBL" id="CAB4129025.1"/>
    </source>
</evidence>
<dbReference type="GO" id="GO:0016874">
    <property type="term" value="F:ligase activity"/>
    <property type="evidence" value="ECO:0007669"/>
    <property type="project" value="UniProtKB-KW"/>
</dbReference>
<protein>
    <submittedName>
        <fullName evidence="2">AMP-dependent synthetase/ligase</fullName>
    </submittedName>
</protein>
<accession>A0A6J5L571</accession>
<reference evidence="2" key="1">
    <citation type="submission" date="2020-04" db="EMBL/GenBank/DDBJ databases">
        <authorList>
            <person name="Chiriac C."/>
            <person name="Salcher M."/>
            <person name="Ghai R."/>
            <person name="Kavagutti S V."/>
        </authorList>
    </citation>
    <scope>NUCLEOTIDE SEQUENCE</scope>
</reference>
<evidence type="ECO:0000259" key="1">
    <source>
        <dbReference type="Pfam" id="PF00501"/>
    </source>
</evidence>
<dbReference type="InterPro" id="IPR000873">
    <property type="entry name" value="AMP-dep_synth/lig_dom"/>
</dbReference>
<feature type="domain" description="AMP-dependent synthetase/ligase" evidence="1">
    <location>
        <begin position="9"/>
        <end position="219"/>
    </location>
</feature>
<proteinExistence type="predicted"/>